<dbReference type="Gene3D" id="1.50.10.20">
    <property type="match status" value="1"/>
</dbReference>
<organism evidence="1 2">
    <name type="scientific">Candidatus Yanofskybacteria bacterium GW2011_GWD2_39_48</name>
    <dbReference type="NCBI Taxonomy" id="1619031"/>
    <lineage>
        <taxon>Bacteria</taxon>
        <taxon>Candidatus Yanofskyibacteriota</taxon>
    </lineage>
</organism>
<dbReference type="EMBL" id="LBXD01000003">
    <property type="protein sequence ID" value="KKR23939.1"/>
    <property type="molecule type" value="Genomic_DNA"/>
</dbReference>
<sequence>MFDPPKKELLLNTLNYFVRGRKSLTFLNLLFVLDSFRFLGEKIPEIETILEEFNSIQSDDGTWKTGHEHYVPITAQAFMFYKHIGAVPKKSLEPFLLSIDTWEKVLTHNEKHERGNYWGGLWGYVGCFVTVGQRPPWVNKYIEAVHGRFDEWSSDNHQRSHVVISLGQLGESIPRVKKLIDITISDQAPDGRWTAKDWNPAVPQTAFGISTLKILDKEGLPEVDDAIDRGLTFMESCFKIVDWKGKKCGGYSENPDDKNPDALATSIAIGAQLPLAQLEEWMRFK</sequence>
<evidence type="ECO:0000313" key="2">
    <source>
        <dbReference type="Proteomes" id="UP000034764"/>
    </source>
</evidence>
<evidence type="ECO:0000313" key="1">
    <source>
        <dbReference type="EMBL" id="KKR23939.1"/>
    </source>
</evidence>
<dbReference type="SUPFAM" id="SSF48239">
    <property type="entry name" value="Terpenoid cyclases/Protein prenyltransferases"/>
    <property type="match status" value="1"/>
</dbReference>
<proteinExistence type="predicted"/>
<name>A0A0G0P6Q7_9BACT</name>
<protein>
    <recommendedName>
        <fullName evidence="3">Squalene cyclase C-terminal domain-containing protein</fullName>
    </recommendedName>
</protein>
<accession>A0A0G0P6Q7</accession>
<gene>
    <name evidence="1" type="ORF">UT53_C0003G0004</name>
</gene>
<evidence type="ECO:0008006" key="3">
    <source>
        <dbReference type="Google" id="ProtNLM"/>
    </source>
</evidence>
<reference evidence="1 2" key="1">
    <citation type="journal article" date="2015" name="Nature">
        <title>rRNA introns, odd ribosomes, and small enigmatic genomes across a large radiation of phyla.</title>
        <authorList>
            <person name="Brown C.T."/>
            <person name="Hug L.A."/>
            <person name="Thomas B.C."/>
            <person name="Sharon I."/>
            <person name="Castelle C.J."/>
            <person name="Singh A."/>
            <person name="Wilkins M.J."/>
            <person name="Williams K.H."/>
            <person name="Banfield J.F."/>
        </authorList>
    </citation>
    <scope>NUCLEOTIDE SEQUENCE [LARGE SCALE GENOMIC DNA]</scope>
</reference>
<dbReference type="AlphaFoldDB" id="A0A0G0P6Q7"/>
<dbReference type="InterPro" id="IPR008930">
    <property type="entry name" value="Terpenoid_cyclase/PrenylTrfase"/>
</dbReference>
<dbReference type="Proteomes" id="UP000034764">
    <property type="component" value="Unassembled WGS sequence"/>
</dbReference>
<comment type="caution">
    <text evidence="1">The sequence shown here is derived from an EMBL/GenBank/DDBJ whole genome shotgun (WGS) entry which is preliminary data.</text>
</comment>